<sequence length="1062" mass="115012">MGKAVNACMNSCGTVFPCCPGLRSKSKVPGKRYKKLLADIFPKSPDASPNDRKIGKLAEYAARNPMRVPKIANSLEVRGVKELRSERYGYVTIVMRTYSKLLSSCQDQMPLFATSALSMIQTLLRHRKEEMQILACETFVDFVRYQKDSAYIHQCDHLLPAMVALAHETGPEDRRNPLRAAGLAGIGEMLWFMASVTHISPGFKEIVTAILDNVAPPSALVDDDDDDGGHSPGPVNRAVAAVKDAYEKMKDKNRGVHAPHGEKDPGDNAQFCVQNLARLAKEVTTARMVLDPAFQYFDTGKHWASEEGLAYKVLRTMQKTMNRDKGHQRSALLLTALTRHLDTLTKPDSKASILRIFVRLINKSKARVEELTLVREIGEITRHLRTSYEASGALSDQEGAAEATQEALRKELGFQATAKEALEALVKKVTDVSTILELKASILEKLTSPPSVARSTVQAMLSLARIVADVSGPLKESFPESLLTQLLQIMMFPDAETRVLVHQVLITLLPTVPIYGRGRGGLLKAPSGLPRKEGDGGKRKEKEREDKDAKRKGKIEEEVEPASGRSSEDGATPPLQPTGSGRPSIGILHSLSTLGKHKSQEIRDVSAHGTHPERDRRRSHSRDGEMHLARFSGHQACLLLSSLWLQSLLPDNEPANFEAMAYTFSAVVSFTLPKTKNHSPMIQAVRLAFSLRALSLSSPADESVSPFQARSLFTLSTAMLAAAAKAYGFSHIIPSVLSAYDKLRDERCPWLDLSDNERLVVSPLLPLDVPGAPRPPPYGSPEDRAVFSRVWPPNPALHPEFDTELAVLAGKIAATAGFLELEGAELEARLGEPFVPDDHYALRQREFSARVVTPSSPLNSSLLRAESLGEDDVMLSPAKPQDESTGALLRSSSAVSVPRASDVPSVEALLKQAEDVAAGISVPIVANGTAHSADGVTSAAGAPANPLDLLQRLGLLGLATQTSPVKQTPSTNPKQAASPVINSDGQHGPETVMQNGVEVPVTRSVKELRRSFAGPETGATGPVGQQGEESLFVGLPKEPWEILSLPPTSAYDQLSRAGTPAS</sequence>
<dbReference type="InterPro" id="IPR016024">
    <property type="entry name" value="ARM-type_fold"/>
</dbReference>
<dbReference type="Proteomes" id="UP000054558">
    <property type="component" value="Unassembled WGS sequence"/>
</dbReference>
<dbReference type="PANTHER" id="PTHR46087">
    <property type="entry name" value="PUTATIVE, EXPRESSED-RELATED"/>
    <property type="match status" value="1"/>
</dbReference>
<dbReference type="Pfam" id="PF21052">
    <property type="entry name" value="EFR3_ARM"/>
    <property type="match status" value="1"/>
</dbReference>
<dbReference type="SUPFAM" id="SSF48371">
    <property type="entry name" value="ARM repeat"/>
    <property type="match status" value="1"/>
</dbReference>
<organism evidence="2 3">
    <name type="scientific">Klebsormidium nitens</name>
    <name type="common">Green alga</name>
    <name type="synonym">Ulothrix nitens</name>
    <dbReference type="NCBI Taxonomy" id="105231"/>
    <lineage>
        <taxon>Eukaryota</taxon>
        <taxon>Viridiplantae</taxon>
        <taxon>Streptophyta</taxon>
        <taxon>Klebsormidiophyceae</taxon>
        <taxon>Klebsormidiales</taxon>
        <taxon>Klebsormidiaceae</taxon>
        <taxon>Klebsormidium</taxon>
    </lineage>
</organism>
<dbReference type="EMBL" id="DF237013">
    <property type="protein sequence ID" value="GAQ80859.1"/>
    <property type="molecule type" value="Genomic_DNA"/>
</dbReference>
<dbReference type="InterPro" id="IPR055296">
    <property type="entry name" value="SRL2-like"/>
</dbReference>
<dbReference type="OMA" id="GKQQKMA"/>
<gene>
    <name evidence="2" type="ORF">KFL_000640260</name>
</gene>
<dbReference type="PANTHER" id="PTHR46087:SF11">
    <property type="entry name" value="PROTEIN SEMI-ROLLED LEAF 2"/>
    <property type="match status" value="1"/>
</dbReference>
<evidence type="ECO:0000313" key="3">
    <source>
        <dbReference type="Proteomes" id="UP000054558"/>
    </source>
</evidence>
<accession>A0A1Y1HUK6</accession>
<feature type="region of interest" description="Disordered" evidence="1">
    <location>
        <begin position="520"/>
        <end position="623"/>
    </location>
</feature>
<reference evidence="2 3" key="1">
    <citation type="journal article" date="2014" name="Nat. Commun.">
        <title>Klebsormidium flaccidum genome reveals primary factors for plant terrestrial adaptation.</title>
        <authorList>
            <person name="Hori K."/>
            <person name="Maruyama F."/>
            <person name="Fujisawa T."/>
            <person name="Togashi T."/>
            <person name="Yamamoto N."/>
            <person name="Seo M."/>
            <person name="Sato S."/>
            <person name="Yamada T."/>
            <person name="Mori H."/>
            <person name="Tajima N."/>
            <person name="Moriyama T."/>
            <person name="Ikeuchi M."/>
            <person name="Watanabe M."/>
            <person name="Wada H."/>
            <person name="Kobayashi K."/>
            <person name="Saito M."/>
            <person name="Masuda T."/>
            <person name="Sasaki-Sekimoto Y."/>
            <person name="Mashiguchi K."/>
            <person name="Awai K."/>
            <person name="Shimojima M."/>
            <person name="Masuda S."/>
            <person name="Iwai M."/>
            <person name="Nobusawa T."/>
            <person name="Narise T."/>
            <person name="Kondo S."/>
            <person name="Saito H."/>
            <person name="Sato R."/>
            <person name="Murakawa M."/>
            <person name="Ihara Y."/>
            <person name="Oshima-Yamada Y."/>
            <person name="Ohtaka K."/>
            <person name="Satoh M."/>
            <person name="Sonobe K."/>
            <person name="Ishii M."/>
            <person name="Ohtani R."/>
            <person name="Kanamori-Sato M."/>
            <person name="Honoki R."/>
            <person name="Miyazaki D."/>
            <person name="Mochizuki H."/>
            <person name="Umetsu J."/>
            <person name="Higashi K."/>
            <person name="Shibata D."/>
            <person name="Kamiya Y."/>
            <person name="Sato N."/>
            <person name="Nakamura Y."/>
            <person name="Tabata S."/>
            <person name="Ida S."/>
            <person name="Kurokawa K."/>
            <person name="Ohta H."/>
        </authorList>
    </citation>
    <scope>NUCLEOTIDE SEQUENCE [LARGE SCALE GENOMIC DNA]</scope>
    <source>
        <strain evidence="2 3">NIES-2285</strain>
    </source>
</reference>
<evidence type="ECO:0008006" key="4">
    <source>
        <dbReference type="Google" id="ProtNLM"/>
    </source>
</evidence>
<dbReference type="InterPro" id="IPR049152">
    <property type="entry name" value="EFR3-like_ARM"/>
</dbReference>
<dbReference type="AlphaFoldDB" id="A0A1Y1HUK6"/>
<feature type="compositionally biased region" description="Basic and acidic residues" evidence="1">
    <location>
        <begin position="598"/>
        <end position="623"/>
    </location>
</feature>
<dbReference type="STRING" id="105231.A0A1Y1HUK6"/>
<feature type="compositionally biased region" description="Basic and acidic residues" evidence="1">
    <location>
        <begin position="530"/>
        <end position="549"/>
    </location>
</feature>
<proteinExistence type="predicted"/>
<keyword evidence="3" id="KW-1185">Reference proteome</keyword>
<evidence type="ECO:0000313" key="2">
    <source>
        <dbReference type="EMBL" id="GAQ80859.1"/>
    </source>
</evidence>
<protein>
    <recommendedName>
        <fullName evidence="4">Protein EFR3</fullName>
    </recommendedName>
</protein>
<dbReference type="OrthoDB" id="19232at2759"/>
<name>A0A1Y1HUK6_KLENI</name>
<evidence type="ECO:0000256" key="1">
    <source>
        <dbReference type="SAM" id="MobiDB-lite"/>
    </source>
</evidence>